<comment type="caution">
    <text evidence="1">The sequence shown here is derived from an EMBL/GenBank/DDBJ whole genome shotgun (WGS) entry which is preliminary data.</text>
</comment>
<evidence type="ECO:0000313" key="1">
    <source>
        <dbReference type="EMBL" id="KAF7267093.1"/>
    </source>
</evidence>
<reference evidence="1" key="1">
    <citation type="submission" date="2020-08" db="EMBL/GenBank/DDBJ databases">
        <title>Genome sequencing and assembly of the red palm weevil Rhynchophorus ferrugineus.</title>
        <authorList>
            <person name="Dias G.B."/>
            <person name="Bergman C.M."/>
            <person name="Manee M."/>
        </authorList>
    </citation>
    <scope>NUCLEOTIDE SEQUENCE</scope>
    <source>
        <strain evidence="1">AA-2017</strain>
        <tissue evidence="1">Whole larva</tissue>
    </source>
</reference>
<accession>A0A834HTB5</accession>
<proteinExistence type="predicted"/>
<evidence type="ECO:0000313" key="2">
    <source>
        <dbReference type="Proteomes" id="UP000625711"/>
    </source>
</evidence>
<dbReference type="AlphaFoldDB" id="A0A834HTB5"/>
<protein>
    <submittedName>
        <fullName evidence="1">Uncharacterized protein</fullName>
    </submittedName>
</protein>
<dbReference type="EMBL" id="JAACXV010014466">
    <property type="protein sequence ID" value="KAF7267093.1"/>
    <property type="molecule type" value="Genomic_DNA"/>
</dbReference>
<dbReference type="Proteomes" id="UP000625711">
    <property type="component" value="Unassembled WGS sequence"/>
</dbReference>
<organism evidence="1 2">
    <name type="scientific">Rhynchophorus ferrugineus</name>
    <name type="common">Red palm weevil</name>
    <name type="synonym">Curculio ferrugineus</name>
    <dbReference type="NCBI Taxonomy" id="354439"/>
    <lineage>
        <taxon>Eukaryota</taxon>
        <taxon>Metazoa</taxon>
        <taxon>Ecdysozoa</taxon>
        <taxon>Arthropoda</taxon>
        <taxon>Hexapoda</taxon>
        <taxon>Insecta</taxon>
        <taxon>Pterygota</taxon>
        <taxon>Neoptera</taxon>
        <taxon>Endopterygota</taxon>
        <taxon>Coleoptera</taxon>
        <taxon>Polyphaga</taxon>
        <taxon>Cucujiformia</taxon>
        <taxon>Curculionidae</taxon>
        <taxon>Dryophthorinae</taxon>
        <taxon>Rhynchophorus</taxon>
    </lineage>
</organism>
<gene>
    <name evidence="1" type="ORF">GWI33_019641</name>
</gene>
<sequence length="74" mass="8510">MEMVEYKAIEKDLWPIDPNRPPFNITILPFAALHQPRRPPQPPESFPTTGSDIRNGWETGTIYFLAGRNTIPFN</sequence>
<keyword evidence="2" id="KW-1185">Reference proteome</keyword>
<name>A0A834HTB5_RHYFE</name>